<feature type="compositionally biased region" description="Basic and acidic residues" evidence="15">
    <location>
        <begin position="490"/>
        <end position="501"/>
    </location>
</feature>
<dbReference type="PROSITE" id="PS50287">
    <property type="entry name" value="SRCR_2"/>
    <property type="match status" value="3"/>
</dbReference>
<protein>
    <recommendedName>
        <fullName evidence="13">T-cell differentiation antigen CD6</fullName>
    </recommendedName>
</protein>
<evidence type="ECO:0000256" key="4">
    <source>
        <dbReference type="ARBA" id="ARBA00022692"/>
    </source>
</evidence>
<keyword evidence="11" id="KW-0325">Glycoprotein</keyword>
<dbReference type="OMA" id="SEQICQD"/>
<dbReference type="PROSITE" id="PS00420">
    <property type="entry name" value="SRCR_1"/>
    <property type="match status" value="1"/>
</dbReference>
<evidence type="ECO:0000256" key="9">
    <source>
        <dbReference type="ARBA" id="ARBA00023136"/>
    </source>
</evidence>
<dbReference type="OrthoDB" id="536948at2759"/>
<feature type="domain" description="SRCR" evidence="18">
    <location>
        <begin position="123"/>
        <end position="221"/>
    </location>
</feature>
<keyword evidence="6" id="KW-0677">Repeat</keyword>
<evidence type="ECO:0000313" key="20">
    <source>
        <dbReference type="RefSeq" id="XP_018121599.2"/>
    </source>
</evidence>
<feature type="disulfide bond" evidence="14">
    <location>
        <begin position="192"/>
        <end position="202"/>
    </location>
</feature>
<evidence type="ECO:0000259" key="18">
    <source>
        <dbReference type="PROSITE" id="PS50287"/>
    </source>
</evidence>
<evidence type="ECO:0000256" key="15">
    <source>
        <dbReference type="SAM" id="MobiDB-lite"/>
    </source>
</evidence>
<dbReference type="GO" id="GO:0004252">
    <property type="term" value="F:serine-type endopeptidase activity"/>
    <property type="evidence" value="ECO:0007669"/>
    <property type="project" value="TreeGrafter"/>
</dbReference>
<evidence type="ECO:0000256" key="8">
    <source>
        <dbReference type="ARBA" id="ARBA00022989"/>
    </source>
</evidence>
<evidence type="ECO:0000256" key="13">
    <source>
        <dbReference type="ARBA" id="ARBA00068813"/>
    </source>
</evidence>
<sequence length="556" mass="60477">MLQLCFLFVGLTVGTANKADPVSVRLGAKDPPCEGAVEIKSRSEWLPLCKDSLNVIVSGLICKSLHCGNAKEQSPVSTVTNSSVYVTIECPTAKSLSHCTLSHVPAGNCSALAMINCKEPPSLKLVGGGSPCAGRVELLLDKVWGSICDDGWDALDAQVTCRQLGCGLPLQVLGGSHFGSGPLKIHRDEMNCDGTEHFLWECPANESHDCLAGEHAGVICSEHQAVRLNGGPDGCSGRIEVFLKGVWGTVCNSHWDDEDSDMLCKYLECGSFVKKSIYNHSLSTYMAFICQQQVKSPWDCRIHDKNRNICQNEGAVGLLCNGSLVVESTTQQRETVTLPTPAIPALRLPLFYVCIGLLVLLLLLIPGFFLMIWKLRRRQGISHDHSPSFPVTTLSDPSVSAQNKWSGVPTATPAMVLTPMNEYNDSVPVRGKQPVPVQIPVVPQAVQVLQSDDDDYDFCSTPPVALSSFHDPALRRDVRQRGAGAEEQDCVGRQESHETHRSSSTSSEEQSWYENYRGQNQGYQELVRPPQSHASSSDYDDVSSNASCKGPKITSH</sequence>
<comment type="caution">
    <text evidence="14">Lacks conserved residue(s) required for the propagation of feature annotation.</text>
</comment>
<keyword evidence="3" id="KW-0597">Phosphoprotein</keyword>
<keyword evidence="8 16" id="KW-1133">Transmembrane helix</keyword>
<keyword evidence="5 17" id="KW-0732">Signal</keyword>
<evidence type="ECO:0000256" key="12">
    <source>
        <dbReference type="ARBA" id="ARBA00057255"/>
    </source>
</evidence>
<keyword evidence="19" id="KW-1185">Reference proteome</keyword>
<evidence type="ECO:0000256" key="11">
    <source>
        <dbReference type="ARBA" id="ARBA00023180"/>
    </source>
</evidence>
<evidence type="ECO:0000256" key="17">
    <source>
        <dbReference type="SAM" id="SignalP"/>
    </source>
</evidence>
<dbReference type="GO" id="GO:0005615">
    <property type="term" value="C:extracellular space"/>
    <property type="evidence" value="ECO:0007669"/>
    <property type="project" value="TreeGrafter"/>
</dbReference>
<dbReference type="PRINTS" id="PR00258">
    <property type="entry name" value="SPERACTRCPTR"/>
</dbReference>
<dbReference type="FunFam" id="3.10.250.10:FF:000010">
    <property type="entry name" value="T-cell differentiation antigen CD6"/>
    <property type="match status" value="1"/>
</dbReference>
<comment type="function">
    <text evidence="12">Cell adhesion molecule that mediates cell-cell contacts and regulates T-cell responses via its interaction with ALCAM/CD166. Contributes to signaling cascades triggered by activation of the TCR/CD3 complex. Functions as a costimulatory molecule; promotes T-cell activation and proliferation. Contributes to the formation and maturation of the immunological synapse. Functions as a calcium-dependent pattern receptor that binds and aggregates both Gram-positive and Gram-negative bacteria. Binds both lipopolysaccharide (LPS) from Gram-negative bacteria and lipoteichoic acid from Gram-positive bacteria. LPS binding leads to the activation of signaling cascades and down-stream MAP kinases. Mediates activation of the inflammatory response and the secretion of pro-inflammatory cytokines in response to LPS.</text>
</comment>
<evidence type="ECO:0000256" key="3">
    <source>
        <dbReference type="ARBA" id="ARBA00022553"/>
    </source>
</evidence>
<dbReference type="PaxDb" id="8355-A0A1L8G5R3"/>
<dbReference type="GeneID" id="108718348"/>
<evidence type="ECO:0000256" key="2">
    <source>
        <dbReference type="ARBA" id="ARBA00022475"/>
    </source>
</evidence>
<dbReference type="AlphaFoldDB" id="A0A1L8G5R3"/>
<evidence type="ECO:0000313" key="19">
    <source>
        <dbReference type="Proteomes" id="UP000186698"/>
    </source>
</evidence>
<dbReference type="STRING" id="8355.A0A1L8G5R3"/>
<accession>A0A1L8G5R3</accession>
<keyword evidence="7" id="KW-0130">Cell adhesion</keyword>
<keyword evidence="4 16" id="KW-0812">Transmembrane</keyword>
<keyword evidence="10 14" id="KW-1015">Disulfide bond</keyword>
<dbReference type="GO" id="GO:0007155">
    <property type="term" value="P:cell adhesion"/>
    <property type="evidence" value="ECO:0007669"/>
    <property type="project" value="UniProtKB-KW"/>
</dbReference>
<feature type="transmembrane region" description="Helical" evidence="16">
    <location>
        <begin position="350"/>
        <end position="373"/>
    </location>
</feature>
<evidence type="ECO:0000256" key="7">
    <source>
        <dbReference type="ARBA" id="ARBA00022889"/>
    </source>
</evidence>
<dbReference type="Pfam" id="PF00530">
    <property type="entry name" value="SRCR"/>
    <property type="match status" value="3"/>
</dbReference>
<keyword evidence="9 16" id="KW-0472">Membrane</keyword>
<dbReference type="PANTHER" id="PTHR48071">
    <property type="entry name" value="SRCR DOMAIN-CONTAINING PROTEIN"/>
    <property type="match status" value="1"/>
</dbReference>
<dbReference type="SUPFAM" id="SSF56487">
    <property type="entry name" value="SRCR-like"/>
    <property type="match status" value="3"/>
</dbReference>
<proteinExistence type="predicted"/>
<dbReference type="PANTHER" id="PTHR48071:SF24">
    <property type="entry name" value="DELETED IN MALIGNANT BRAIN TUMORS 1 PROTEIN-LIKE"/>
    <property type="match status" value="1"/>
</dbReference>
<organism evidence="19 20">
    <name type="scientific">Xenopus laevis</name>
    <name type="common">African clawed frog</name>
    <dbReference type="NCBI Taxonomy" id="8355"/>
    <lineage>
        <taxon>Eukaryota</taxon>
        <taxon>Metazoa</taxon>
        <taxon>Chordata</taxon>
        <taxon>Craniata</taxon>
        <taxon>Vertebrata</taxon>
        <taxon>Euteleostomi</taxon>
        <taxon>Amphibia</taxon>
        <taxon>Batrachia</taxon>
        <taxon>Anura</taxon>
        <taxon>Pipoidea</taxon>
        <taxon>Pipidae</taxon>
        <taxon>Xenopodinae</taxon>
        <taxon>Xenopus</taxon>
        <taxon>Xenopus</taxon>
    </lineage>
</organism>
<feature type="compositionally biased region" description="Polar residues" evidence="15">
    <location>
        <begin position="532"/>
        <end position="547"/>
    </location>
</feature>
<evidence type="ECO:0000256" key="14">
    <source>
        <dbReference type="PROSITE-ProRule" id="PRU00196"/>
    </source>
</evidence>
<dbReference type="GO" id="GO:0005886">
    <property type="term" value="C:plasma membrane"/>
    <property type="evidence" value="ECO:0000318"/>
    <property type="project" value="GO_Central"/>
</dbReference>
<comment type="subcellular location">
    <subcellularLocation>
        <location evidence="1">Cell membrane</location>
        <topology evidence="1">Single-pass type I membrane protein</topology>
    </subcellularLocation>
</comment>
<keyword evidence="2" id="KW-1003">Cell membrane</keyword>
<feature type="domain" description="SRCR" evidence="18">
    <location>
        <begin position="226"/>
        <end position="321"/>
    </location>
</feature>
<dbReference type="InterPro" id="IPR001190">
    <property type="entry name" value="SRCR"/>
</dbReference>
<evidence type="ECO:0000256" key="10">
    <source>
        <dbReference type="ARBA" id="ARBA00023157"/>
    </source>
</evidence>
<feature type="signal peptide" evidence="17">
    <location>
        <begin position="1"/>
        <end position="16"/>
    </location>
</feature>
<evidence type="ECO:0000256" key="1">
    <source>
        <dbReference type="ARBA" id="ARBA00004251"/>
    </source>
</evidence>
<evidence type="ECO:0000256" key="5">
    <source>
        <dbReference type="ARBA" id="ARBA00022729"/>
    </source>
</evidence>
<dbReference type="InterPro" id="IPR036772">
    <property type="entry name" value="SRCR-like_dom_sf"/>
</dbReference>
<dbReference type="KEGG" id="xla:108718348"/>
<feature type="chain" id="PRO_5044016872" description="T-cell differentiation antigen CD6" evidence="17">
    <location>
        <begin position="17"/>
        <end position="556"/>
    </location>
</feature>
<dbReference type="SMART" id="SM00202">
    <property type="entry name" value="SR"/>
    <property type="match status" value="3"/>
</dbReference>
<gene>
    <name evidence="20" type="primary">LOC108718348</name>
</gene>
<feature type="region of interest" description="Disordered" evidence="15">
    <location>
        <begin position="480"/>
        <end position="556"/>
    </location>
</feature>
<feature type="disulfide bond" evidence="14">
    <location>
        <begin position="290"/>
        <end position="300"/>
    </location>
</feature>
<dbReference type="GO" id="GO:0031638">
    <property type="term" value="P:zymogen activation"/>
    <property type="evidence" value="ECO:0007669"/>
    <property type="project" value="TreeGrafter"/>
</dbReference>
<evidence type="ECO:0000256" key="6">
    <source>
        <dbReference type="ARBA" id="ARBA00022737"/>
    </source>
</evidence>
<reference evidence="20" key="1">
    <citation type="submission" date="2025-08" db="UniProtKB">
        <authorList>
            <consortium name="RefSeq"/>
        </authorList>
    </citation>
    <scope>IDENTIFICATION</scope>
    <source>
        <strain evidence="20">J_2021</strain>
        <tissue evidence="20">Erythrocytes</tissue>
    </source>
</reference>
<feature type="domain" description="SRCR" evidence="18">
    <location>
        <begin position="24"/>
        <end position="118"/>
    </location>
</feature>
<name>A0A1L8G5R3_XENLA</name>
<dbReference type="Proteomes" id="UP000186698">
    <property type="component" value="Chromosome 5S"/>
</dbReference>
<dbReference type="FunFam" id="3.10.250.10:FF:000017">
    <property type="entry name" value="CD6 molecule"/>
    <property type="match status" value="1"/>
</dbReference>
<evidence type="ECO:0000256" key="16">
    <source>
        <dbReference type="SAM" id="Phobius"/>
    </source>
</evidence>
<dbReference type="RefSeq" id="XP_018121599.2">
    <property type="nucleotide sequence ID" value="XM_018266110.2"/>
</dbReference>
<dbReference type="Gene3D" id="3.10.250.10">
    <property type="entry name" value="SRCR-like domain"/>
    <property type="match status" value="3"/>
</dbReference>